<dbReference type="EMBL" id="CP038436">
    <property type="protein sequence ID" value="QBX57492.1"/>
    <property type="molecule type" value="Genomic_DNA"/>
</dbReference>
<dbReference type="GO" id="GO:0046872">
    <property type="term" value="F:metal ion binding"/>
    <property type="evidence" value="ECO:0007669"/>
    <property type="project" value="UniProtKB-KW"/>
</dbReference>
<dbReference type="AlphaFoldDB" id="A0A4V1BMT5"/>
<dbReference type="GO" id="GO:0004497">
    <property type="term" value="F:monooxygenase activity"/>
    <property type="evidence" value="ECO:0007669"/>
    <property type="project" value="UniProtKB-ARBA"/>
</dbReference>
<dbReference type="Proteomes" id="UP000294853">
    <property type="component" value="Chromosome"/>
</dbReference>
<evidence type="ECO:0000256" key="5">
    <source>
        <dbReference type="ARBA" id="ARBA00023014"/>
    </source>
</evidence>
<dbReference type="InterPro" id="IPR036922">
    <property type="entry name" value="Rieske_2Fe-2S_sf"/>
</dbReference>
<evidence type="ECO:0000256" key="6">
    <source>
        <dbReference type="ARBA" id="ARBA00023063"/>
    </source>
</evidence>
<dbReference type="InterPro" id="IPR017941">
    <property type="entry name" value="Rieske_2Fe-2S"/>
</dbReference>
<dbReference type="KEGG" id="nsn:EXE58_06395"/>
<feature type="domain" description="Rieske" evidence="7">
    <location>
        <begin position="5"/>
        <end position="105"/>
    </location>
</feature>
<dbReference type="PANTHER" id="PTHR40562">
    <property type="match status" value="1"/>
</dbReference>
<evidence type="ECO:0000256" key="4">
    <source>
        <dbReference type="ARBA" id="ARBA00023004"/>
    </source>
</evidence>
<dbReference type="OrthoDB" id="3213360at2"/>
<evidence type="ECO:0000313" key="9">
    <source>
        <dbReference type="Proteomes" id="UP000294853"/>
    </source>
</evidence>
<evidence type="ECO:0000313" key="8">
    <source>
        <dbReference type="EMBL" id="QBX57492.1"/>
    </source>
</evidence>
<evidence type="ECO:0000256" key="1">
    <source>
        <dbReference type="ARBA" id="ARBA00022714"/>
    </source>
</evidence>
<proteinExistence type="predicted"/>
<keyword evidence="6" id="KW-0534">Nitrate assimilation</keyword>
<dbReference type="Gene3D" id="2.102.10.10">
    <property type="entry name" value="Rieske [2Fe-2S] iron-sulphur domain"/>
    <property type="match status" value="1"/>
</dbReference>
<dbReference type="SUPFAM" id="SSF50022">
    <property type="entry name" value="ISP domain"/>
    <property type="match status" value="1"/>
</dbReference>
<dbReference type="Pfam" id="PF13806">
    <property type="entry name" value="Rieske_2"/>
    <property type="match status" value="1"/>
</dbReference>
<dbReference type="PROSITE" id="PS51300">
    <property type="entry name" value="NIRD"/>
    <property type="match status" value="1"/>
</dbReference>
<keyword evidence="9" id="KW-1185">Reference proteome</keyword>
<dbReference type="InterPro" id="IPR017881">
    <property type="entry name" value="NirD"/>
</dbReference>
<dbReference type="GO" id="GO:0051537">
    <property type="term" value="F:2 iron, 2 sulfur cluster binding"/>
    <property type="evidence" value="ECO:0007669"/>
    <property type="project" value="UniProtKB-KW"/>
</dbReference>
<gene>
    <name evidence="8" type="primary">nirD</name>
    <name evidence="8" type="ORF">EXE58_06395</name>
</gene>
<organism evidence="8 9">
    <name type="scientific">Nocardioides seonyuensis</name>
    <dbReference type="NCBI Taxonomy" id="2518371"/>
    <lineage>
        <taxon>Bacteria</taxon>
        <taxon>Bacillati</taxon>
        <taxon>Actinomycetota</taxon>
        <taxon>Actinomycetes</taxon>
        <taxon>Propionibacteriales</taxon>
        <taxon>Nocardioidaceae</taxon>
        <taxon>Nocardioides</taxon>
    </lineage>
</organism>
<keyword evidence="3" id="KW-0560">Oxidoreductase</keyword>
<keyword evidence="5" id="KW-0411">Iron-sulfur</keyword>
<keyword evidence="4" id="KW-0408">Iron</keyword>
<evidence type="ECO:0000259" key="7">
    <source>
        <dbReference type="PROSITE" id="PS51296"/>
    </source>
</evidence>
<evidence type="ECO:0000256" key="3">
    <source>
        <dbReference type="ARBA" id="ARBA00023002"/>
    </source>
</evidence>
<dbReference type="PANTHER" id="PTHR40562:SF1">
    <property type="entry name" value="NITRITE REDUCTASE (NADH) SMALL SUBUNIT"/>
    <property type="match status" value="1"/>
</dbReference>
<sequence length="117" mass="12702">MASYLKVCPVDAIDRETGVVALVHGRAVAIFRTHDGEVHALANYDPSSRASVLARGIVGSRNDVPVVASPMYKHAFDLRTGACLDDTSLRVPVFEVAVVDSEVWIGPERRTERERGG</sequence>
<dbReference type="GO" id="GO:0016705">
    <property type="term" value="F:oxidoreductase activity, acting on paired donors, with incorporation or reduction of molecular oxygen"/>
    <property type="evidence" value="ECO:0007669"/>
    <property type="project" value="UniProtKB-ARBA"/>
</dbReference>
<dbReference type="PROSITE" id="PS51296">
    <property type="entry name" value="RIESKE"/>
    <property type="match status" value="1"/>
</dbReference>
<dbReference type="CDD" id="cd03529">
    <property type="entry name" value="Rieske_NirD"/>
    <property type="match status" value="1"/>
</dbReference>
<dbReference type="GO" id="GO:0042128">
    <property type="term" value="P:nitrate assimilation"/>
    <property type="evidence" value="ECO:0007669"/>
    <property type="project" value="UniProtKB-KW"/>
</dbReference>
<evidence type="ECO:0000256" key="2">
    <source>
        <dbReference type="ARBA" id="ARBA00022723"/>
    </source>
</evidence>
<keyword evidence="1" id="KW-0001">2Fe-2S</keyword>
<dbReference type="NCBIfam" id="TIGR02378">
    <property type="entry name" value="nirD_assim_sml"/>
    <property type="match status" value="1"/>
</dbReference>
<keyword evidence="2" id="KW-0479">Metal-binding</keyword>
<dbReference type="GO" id="GO:0008942">
    <property type="term" value="F:nitrite reductase [NAD(P)H] activity"/>
    <property type="evidence" value="ECO:0007669"/>
    <property type="project" value="InterPro"/>
</dbReference>
<protein>
    <submittedName>
        <fullName evidence="8">Nitrite reductase small subunit NirD</fullName>
    </submittedName>
</protein>
<reference evidence="8 9" key="1">
    <citation type="submission" date="2019-03" db="EMBL/GenBank/DDBJ databases">
        <title>Three New Species of Nocardioides, Nocardioides euryhalodurans sp. nov., Nocardioides seonyuensis sp. nov. and Nocardioides eburneoflavus sp. nov. Iolated from Soil.</title>
        <authorList>
            <person name="Roh S.G."/>
            <person name="Lee C."/>
            <person name="Kim M.-K."/>
            <person name="Kim S.B."/>
        </authorList>
    </citation>
    <scope>NUCLEOTIDE SEQUENCE [LARGE SCALE GENOMIC DNA]</scope>
    <source>
        <strain evidence="8 9">MMS17-SY207-3</strain>
    </source>
</reference>
<dbReference type="InterPro" id="IPR012748">
    <property type="entry name" value="Rieske-like_NirD"/>
</dbReference>
<accession>A0A4V1BMT5</accession>
<name>A0A4V1BMT5_9ACTN</name>